<feature type="domain" description="Phage head morphogenesis" evidence="1">
    <location>
        <begin position="30"/>
        <end position="122"/>
    </location>
</feature>
<dbReference type="AlphaFoldDB" id="A0A9X2AJJ4"/>
<dbReference type="Proteomes" id="UP001139369">
    <property type="component" value="Unassembled WGS sequence"/>
</dbReference>
<evidence type="ECO:0000259" key="2">
    <source>
        <dbReference type="Pfam" id="PF18451"/>
    </source>
</evidence>
<protein>
    <submittedName>
        <fullName evidence="3">Minor capsid protein</fullName>
    </submittedName>
</protein>
<dbReference type="Pfam" id="PF04233">
    <property type="entry name" value="Phage_Mu_F"/>
    <property type="match status" value="1"/>
</dbReference>
<evidence type="ECO:0000259" key="1">
    <source>
        <dbReference type="Pfam" id="PF04233"/>
    </source>
</evidence>
<dbReference type="Pfam" id="PF18451">
    <property type="entry name" value="CdiA_C"/>
    <property type="match status" value="1"/>
</dbReference>
<comment type="caution">
    <text evidence="3">The sequence shown here is derived from an EMBL/GenBank/DDBJ whole genome shotgun (WGS) entry which is preliminary data.</text>
</comment>
<dbReference type="Gene3D" id="3.40.1350.120">
    <property type="match status" value="1"/>
</dbReference>
<gene>
    <name evidence="3" type="ORF">MC378_10365</name>
</gene>
<dbReference type="InterPro" id="IPR006528">
    <property type="entry name" value="Phage_head_morphogenesis_dom"/>
</dbReference>
<organism evidence="3 4">
    <name type="scientific">Polaribacter marinus</name>
    <dbReference type="NCBI Taxonomy" id="2916838"/>
    <lineage>
        <taxon>Bacteria</taxon>
        <taxon>Pseudomonadati</taxon>
        <taxon>Bacteroidota</taxon>
        <taxon>Flavobacteriia</taxon>
        <taxon>Flavobacteriales</taxon>
        <taxon>Flavobacteriaceae</taxon>
    </lineage>
</organism>
<dbReference type="NCBIfam" id="TIGR01641">
    <property type="entry name" value="phageSPP1_gp7"/>
    <property type="match status" value="1"/>
</dbReference>
<feature type="domain" description="tRNA nuclease CdiA C-terminal" evidence="2">
    <location>
        <begin position="239"/>
        <end position="317"/>
    </location>
</feature>
<proteinExistence type="predicted"/>
<reference evidence="3" key="1">
    <citation type="submission" date="2022-02" db="EMBL/GenBank/DDBJ databases">
        <title>Polaribacter sp. MSW13, isolated from seawater.</title>
        <authorList>
            <person name="Kristyanto S."/>
            <person name="Jung J."/>
            <person name="Jeon C.O."/>
        </authorList>
    </citation>
    <scope>NUCLEOTIDE SEQUENCE</scope>
    <source>
        <strain evidence="3">MSW13</strain>
    </source>
</reference>
<dbReference type="InterPro" id="IPR040559">
    <property type="entry name" value="CdiA_C"/>
</dbReference>
<dbReference type="RefSeq" id="WP_242178697.1">
    <property type="nucleotide sequence ID" value="NZ_JAKQYM010000007.1"/>
</dbReference>
<evidence type="ECO:0000313" key="4">
    <source>
        <dbReference type="Proteomes" id="UP001139369"/>
    </source>
</evidence>
<accession>A0A9X2AJJ4</accession>
<sequence length="332" mass="38752">MYRFSGAKTYQQLAEMNSFLVDESGKIRSYSQFKRKVDIVHKKYNRNYLQAEYHTAKRSAQASRQWKGFEENQDIFPNLKYMTVDDDKVRQDHEKLHGIIKPVSDPFWDTHYPPNGWRCRCYTKPTTEAVTNKKITTQPDKGFALNVAKSNEVFNQKHPYFTFPAGDEKNVQKAFENFKLLASYGKARYLANKAKVFVNPFADANPRELIGNYKVAIKIAEEFDVDVKLTPHVLIDKKRNPEYLINNKIADRKSPEGKSLRNILTKANKQEVEILVVDLQNSSRTEKAILNELAGKFRIETNYENIKEVIIVSKNRKELKRYKRSEIKKSKK</sequence>
<name>A0A9X2AJJ4_9FLAO</name>
<evidence type="ECO:0000313" key="3">
    <source>
        <dbReference type="EMBL" id="MCI2229571.1"/>
    </source>
</evidence>
<keyword evidence="4" id="KW-1185">Reference proteome</keyword>
<dbReference type="EMBL" id="JAKQYM010000007">
    <property type="protein sequence ID" value="MCI2229571.1"/>
    <property type="molecule type" value="Genomic_DNA"/>
</dbReference>